<dbReference type="AlphaFoldDB" id="A0A9P0H4C3"/>
<keyword evidence="2" id="KW-1185">Reference proteome</keyword>
<sequence>MLLAGSIICRNIGRNLWIRNLGKPQNVSTVAPQTTQSGPMPSPPLPPLHSTLSTDLLYIKAGRSQPPDYATTIDDFRRKLGNIHNLAPAFKQVGPIHILQENESTVLMDPKIGWFQTEQEGPSKEYWMKVWDNFQRTVGHVGSKTVAERKSQELGTSQHLPLQQQQKENLEGADPANVWNNNWASTYFMNRHRDNLIGNYGGCPWRPPNKLYDSRPIVA</sequence>
<proteinExistence type="predicted"/>
<evidence type="ECO:0000313" key="2">
    <source>
        <dbReference type="Proteomes" id="UP001152798"/>
    </source>
</evidence>
<dbReference type="EMBL" id="OV725078">
    <property type="protein sequence ID" value="CAH1393317.1"/>
    <property type="molecule type" value="Genomic_DNA"/>
</dbReference>
<dbReference type="OrthoDB" id="273917at2759"/>
<protein>
    <submittedName>
        <fullName evidence="1">Uncharacterized protein</fullName>
    </submittedName>
</protein>
<gene>
    <name evidence="1" type="ORF">NEZAVI_LOCUS4011</name>
</gene>
<dbReference type="Proteomes" id="UP001152798">
    <property type="component" value="Chromosome 2"/>
</dbReference>
<evidence type="ECO:0000313" key="1">
    <source>
        <dbReference type="EMBL" id="CAH1393317.1"/>
    </source>
</evidence>
<name>A0A9P0H4C3_NEZVI</name>
<accession>A0A9P0H4C3</accession>
<organism evidence="1 2">
    <name type="scientific">Nezara viridula</name>
    <name type="common">Southern green stink bug</name>
    <name type="synonym">Cimex viridulus</name>
    <dbReference type="NCBI Taxonomy" id="85310"/>
    <lineage>
        <taxon>Eukaryota</taxon>
        <taxon>Metazoa</taxon>
        <taxon>Ecdysozoa</taxon>
        <taxon>Arthropoda</taxon>
        <taxon>Hexapoda</taxon>
        <taxon>Insecta</taxon>
        <taxon>Pterygota</taxon>
        <taxon>Neoptera</taxon>
        <taxon>Paraneoptera</taxon>
        <taxon>Hemiptera</taxon>
        <taxon>Heteroptera</taxon>
        <taxon>Panheteroptera</taxon>
        <taxon>Pentatomomorpha</taxon>
        <taxon>Pentatomoidea</taxon>
        <taxon>Pentatomidae</taxon>
        <taxon>Pentatominae</taxon>
        <taxon>Nezara</taxon>
    </lineage>
</organism>
<reference evidence="1" key="1">
    <citation type="submission" date="2022-01" db="EMBL/GenBank/DDBJ databases">
        <authorList>
            <person name="King R."/>
        </authorList>
    </citation>
    <scope>NUCLEOTIDE SEQUENCE</scope>
</reference>